<reference evidence="3" key="1">
    <citation type="journal article" date="2019" name="Int. J. Syst. Evol. Microbiol.">
        <title>The Global Catalogue of Microorganisms (GCM) 10K type strain sequencing project: providing services to taxonomists for standard genome sequencing and annotation.</title>
        <authorList>
            <consortium name="The Broad Institute Genomics Platform"/>
            <consortium name="The Broad Institute Genome Sequencing Center for Infectious Disease"/>
            <person name="Wu L."/>
            <person name="Ma J."/>
        </authorList>
    </citation>
    <scope>NUCLEOTIDE SEQUENCE [LARGE SCALE GENOMIC DNA]</scope>
    <source>
        <strain evidence="3">CCUG 43117</strain>
    </source>
</reference>
<feature type="domain" description="DUF6894" evidence="1">
    <location>
        <begin position="3"/>
        <end position="71"/>
    </location>
</feature>
<comment type="caution">
    <text evidence="2">The sequence shown here is derived from an EMBL/GenBank/DDBJ whole genome shotgun (WGS) entry which is preliminary data.</text>
</comment>
<dbReference type="Pfam" id="PF21834">
    <property type="entry name" value="DUF6894"/>
    <property type="match status" value="1"/>
</dbReference>
<gene>
    <name evidence="2" type="ORF">ACFPN9_26915</name>
</gene>
<sequence length="90" mass="9897">MPRYYIDSSDGSFSHIDQDGVELTGDEAARYLALDALPDMVREVLPDGDQREFAVRVRDAGGRVIYSASLTLTGAWRDGGDEEDGRTSEL</sequence>
<dbReference type="InterPro" id="IPR054189">
    <property type="entry name" value="DUF6894"/>
</dbReference>
<organism evidence="2 3">
    <name type="scientific">Bosea massiliensis</name>
    <dbReference type="NCBI Taxonomy" id="151419"/>
    <lineage>
        <taxon>Bacteria</taxon>
        <taxon>Pseudomonadati</taxon>
        <taxon>Pseudomonadota</taxon>
        <taxon>Alphaproteobacteria</taxon>
        <taxon>Hyphomicrobiales</taxon>
        <taxon>Boseaceae</taxon>
        <taxon>Bosea</taxon>
    </lineage>
</organism>
<evidence type="ECO:0000259" key="1">
    <source>
        <dbReference type="Pfam" id="PF21834"/>
    </source>
</evidence>
<protein>
    <submittedName>
        <fullName evidence="2">DUF6894 family protein</fullName>
    </submittedName>
</protein>
<dbReference type="EMBL" id="JBHSLU010000127">
    <property type="protein sequence ID" value="MFC5508867.1"/>
    <property type="molecule type" value="Genomic_DNA"/>
</dbReference>
<evidence type="ECO:0000313" key="3">
    <source>
        <dbReference type="Proteomes" id="UP001596060"/>
    </source>
</evidence>
<dbReference type="Proteomes" id="UP001596060">
    <property type="component" value="Unassembled WGS sequence"/>
</dbReference>
<proteinExistence type="predicted"/>
<name>A0ABW0PBJ6_9HYPH</name>
<dbReference type="RefSeq" id="WP_066716198.1">
    <property type="nucleotide sequence ID" value="NZ_JBHSLU010000127.1"/>
</dbReference>
<accession>A0ABW0PBJ6</accession>
<keyword evidence="3" id="KW-1185">Reference proteome</keyword>
<evidence type="ECO:0000313" key="2">
    <source>
        <dbReference type="EMBL" id="MFC5508867.1"/>
    </source>
</evidence>